<gene>
    <name evidence="5" type="ORF">SAMN04488128_101913</name>
</gene>
<comment type="similarity">
    <text evidence="1">Belongs to the CRISPR-associated protein Cas6/Cse3/CasE family.</text>
</comment>
<dbReference type="OrthoDB" id="9797488at2"/>
<dbReference type="RefSeq" id="WP_159455884.1">
    <property type="nucleotide sequence ID" value="NZ_FUWZ01000001.1"/>
</dbReference>
<evidence type="ECO:0000256" key="3">
    <source>
        <dbReference type="ARBA" id="ARBA00023118"/>
    </source>
</evidence>
<evidence type="ECO:0000313" key="5">
    <source>
        <dbReference type="EMBL" id="SJZ61163.1"/>
    </source>
</evidence>
<keyword evidence="3" id="KW-0051">Antiviral defense</keyword>
<keyword evidence="2" id="KW-0694">RNA-binding</keyword>
<dbReference type="CDD" id="cd21140">
    <property type="entry name" value="Cas6_I-like"/>
    <property type="match status" value="1"/>
</dbReference>
<dbReference type="STRING" id="634771.SAMN04488128_101913"/>
<evidence type="ECO:0000256" key="1">
    <source>
        <dbReference type="ARBA" id="ARBA00005937"/>
    </source>
</evidence>
<dbReference type="GO" id="GO:0016788">
    <property type="term" value="F:hydrolase activity, acting on ester bonds"/>
    <property type="evidence" value="ECO:0007669"/>
    <property type="project" value="InterPro"/>
</dbReference>
<dbReference type="Proteomes" id="UP000190367">
    <property type="component" value="Unassembled WGS sequence"/>
</dbReference>
<evidence type="ECO:0000256" key="2">
    <source>
        <dbReference type="ARBA" id="ARBA00022884"/>
    </source>
</evidence>
<feature type="domain" description="CRISPR associated protein Cas6 C-terminal" evidence="4">
    <location>
        <begin position="140"/>
        <end position="264"/>
    </location>
</feature>
<dbReference type="InterPro" id="IPR049435">
    <property type="entry name" value="Cas_Cas6_C"/>
</dbReference>
<organism evidence="5 6">
    <name type="scientific">Chitinophaga eiseniae</name>
    <dbReference type="NCBI Taxonomy" id="634771"/>
    <lineage>
        <taxon>Bacteria</taxon>
        <taxon>Pseudomonadati</taxon>
        <taxon>Bacteroidota</taxon>
        <taxon>Chitinophagia</taxon>
        <taxon>Chitinophagales</taxon>
        <taxon>Chitinophagaceae</taxon>
        <taxon>Chitinophaga</taxon>
    </lineage>
</organism>
<protein>
    <submittedName>
        <fullName evidence="5">CRISPR-associated protein, Cas6 family</fullName>
    </submittedName>
</protein>
<dbReference type="GO" id="GO:0003723">
    <property type="term" value="F:RNA binding"/>
    <property type="evidence" value="ECO:0007669"/>
    <property type="project" value="UniProtKB-KW"/>
</dbReference>
<name>A0A1T4M2H6_9BACT</name>
<sequence length="266" mass="29924">MRFRIKLKATQPAAVIPINYPYALSAVISRILHQADEDYASFLHEKGCAKAGSLKVFKHFSFSEIRTAFRIEGDRFRFLSDEAMFMISFHLPQAAESFIQGLFLGETIEIADRRSQAAFTITEVLPTPTPLEDIPDTAITEVILQPFSPLVCGTKNDRGYYDFLSPQHPDFVKQLVHTWREKFITMYGEEEVDTIFDPVSVEVVMMERPPKSRLVTIKADTPQETKIRGYTNFRLKVKGVGQALKLLADAGAGVYNSAGMGSLHIL</sequence>
<dbReference type="Pfam" id="PF21350">
    <property type="entry name" value="Cas6_I-A"/>
    <property type="match status" value="1"/>
</dbReference>
<dbReference type="PANTHER" id="PTHR36984:SF1">
    <property type="entry name" value="CRISPR-ASSOCIATED ENDORIBONUCLEASE CAS6 1"/>
    <property type="match status" value="1"/>
</dbReference>
<dbReference type="InterPro" id="IPR010156">
    <property type="entry name" value="CRISPR-assoc_prot_Cas6"/>
</dbReference>
<evidence type="ECO:0000313" key="6">
    <source>
        <dbReference type="Proteomes" id="UP000190367"/>
    </source>
</evidence>
<accession>A0A1T4M2H6</accession>
<evidence type="ECO:0000259" key="4">
    <source>
        <dbReference type="Pfam" id="PF01881"/>
    </source>
</evidence>
<dbReference type="Gene3D" id="3.30.70.1890">
    <property type="match status" value="1"/>
</dbReference>
<dbReference type="PANTHER" id="PTHR36984">
    <property type="entry name" value="CRISPR-ASSOCIATED ENDORIBONUCLEASE CAS6 1"/>
    <property type="match status" value="1"/>
</dbReference>
<reference evidence="6" key="1">
    <citation type="submission" date="2017-02" db="EMBL/GenBank/DDBJ databases">
        <authorList>
            <person name="Varghese N."/>
            <person name="Submissions S."/>
        </authorList>
    </citation>
    <scope>NUCLEOTIDE SEQUENCE [LARGE SCALE GENOMIC DNA]</scope>
    <source>
        <strain evidence="6">DSM 22224</strain>
    </source>
</reference>
<proteinExistence type="inferred from homology"/>
<dbReference type="InterPro" id="IPR045747">
    <property type="entry name" value="CRISPR-assoc_prot_Cas6_N_sf"/>
</dbReference>
<dbReference type="Pfam" id="PF01881">
    <property type="entry name" value="Cas_Cas6_C"/>
    <property type="match status" value="1"/>
</dbReference>
<dbReference type="Gene3D" id="3.30.70.1900">
    <property type="match status" value="1"/>
</dbReference>
<dbReference type="AlphaFoldDB" id="A0A1T4M2H6"/>
<keyword evidence="6" id="KW-1185">Reference proteome</keyword>
<dbReference type="EMBL" id="FUWZ01000001">
    <property type="protein sequence ID" value="SJZ61163.1"/>
    <property type="molecule type" value="Genomic_DNA"/>
</dbReference>
<dbReference type="GO" id="GO:0051607">
    <property type="term" value="P:defense response to virus"/>
    <property type="evidence" value="ECO:0007669"/>
    <property type="project" value="UniProtKB-KW"/>
</dbReference>